<evidence type="ECO:0000313" key="2">
    <source>
        <dbReference type="Proteomes" id="UP000051682"/>
    </source>
</evidence>
<protein>
    <recommendedName>
        <fullName evidence="3">Type ISP restriction-modification enzyme LLaBIII C-terminal specificity domain-containing protein</fullName>
    </recommendedName>
</protein>
<evidence type="ECO:0008006" key="3">
    <source>
        <dbReference type="Google" id="ProtNLM"/>
    </source>
</evidence>
<dbReference type="STRING" id="452084.AR438_07870"/>
<keyword evidence="2" id="KW-1185">Reference proteome</keyword>
<accession>A0A0Q3HS68</accession>
<comment type="caution">
    <text evidence="1">The sequence shown here is derived from an EMBL/GenBank/DDBJ whole genome shotgun (WGS) entry which is preliminary data.</text>
</comment>
<evidence type="ECO:0000313" key="1">
    <source>
        <dbReference type="EMBL" id="KQK25519.1"/>
    </source>
</evidence>
<name>A0A0Q3HS68_9FLAO</name>
<sequence length="92" mass="10870">MLVNKRRNRKRDRKYSRKSLWICSQRKICYRMDYGTLSDHHTHKDSGITNNPNDWSKEIGNSRYILDLLLSVINVSMQTVDIVEGLPKVSFE</sequence>
<dbReference type="AlphaFoldDB" id="A0A0Q3HS68"/>
<organism evidence="1 2">
    <name type="scientific">Chryseobacterium aquaticum</name>
    <dbReference type="NCBI Taxonomy" id="452084"/>
    <lineage>
        <taxon>Bacteria</taxon>
        <taxon>Pseudomonadati</taxon>
        <taxon>Bacteroidota</taxon>
        <taxon>Flavobacteriia</taxon>
        <taxon>Flavobacteriales</taxon>
        <taxon>Weeksellaceae</taxon>
        <taxon>Chryseobacterium group</taxon>
        <taxon>Chryseobacterium</taxon>
    </lineage>
</organism>
<proteinExistence type="predicted"/>
<dbReference type="EMBL" id="LLYZ01000005">
    <property type="protein sequence ID" value="KQK25519.1"/>
    <property type="molecule type" value="Genomic_DNA"/>
</dbReference>
<gene>
    <name evidence="1" type="ORF">AR438_07870</name>
</gene>
<dbReference type="Proteomes" id="UP000051682">
    <property type="component" value="Unassembled WGS sequence"/>
</dbReference>
<reference evidence="1 2" key="1">
    <citation type="submission" date="2015-10" db="EMBL/GenBank/DDBJ databases">
        <title>Chryseobacterium aquaticum genome.</title>
        <authorList>
            <person name="Newman J.D."/>
            <person name="Ferguson M.B."/>
            <person name="Miller J.R."/>
        </authorList>
    </citation>
    <scope>NUCLEOTIDE SEQUENCE [LARGE SCALE GENOMIC DNA]</scope>
    <source>
        <strain evidence="1 2">KCTC 12483</strain>
    </source>
</reference>